<dbReference type="AlphaFoldDB" id="A0AB39HJ87"/>
<keyword evidence="2" id="KW-0614">Plasmid</keyword>
<dbReference type="KEGG" id="vih:AB0763_16670"/>
<gene>
    <name evidence="2" type="ORF">AB0763_16670</name>
</gene>
<feature type="transmembrane region" description="Helical" evidence="1">
    <location>
        <begin position="42"/>
        <end position="64"/>
    </location>
</feature>
<feature type="transmembrane region" description="Helical" evidence="1">
    <location>
        <begin position="111"/>
        <end position="134"/>
    </location>
</feature>
<dbReference type="Pfam" id="PF20398">
    <property type="entry name" value="DUF6691"/>
    <property type="match status" value="1"/>
</dbReference>
<keyword evidence="1" id="KW-0812">Transmembrane</keyword>
<dbReference type="InterPro" id="IPR046513">
    <property type="entry name" value="DUF6691"/>
</dbReference>
<reference evidence="2" key="1">
    <citation type="submission" date="2024-07" db="EMBL/GenBank/DDBJ databases">
        <title>Genome Analysis of a Potential Novel Vibrio Species Secreting pH- and Thermo-stable Alginate Lyase and its Application in Producing Alginate Oligosaccharides.</title>
        <authorList>
            <person name="Huang H."/>
            <person name="Bao K."/>
        </authorList>
    </citation>
    <scope>NUCLEOTIDE SEQUENCE</scope>
    <source>
        <strain evidence="2">HB236076</strain>
        <plasmid evidence="2">p-HB236076</plasmid>
    </source>
</reference>
<protein>
    <submittedName>
        <fullName evidence="2">DUF6691 family protein</fullName>
    </submittedName>
</protein>
<geneLocation type="plasmid" evidence="2">
    <name>p-HB236076</name>
</geneLocation>
<organism evidence="2">
    <name type="scientific">Vibrio sp. HB236076</name>
    <dbReference type="NCBI Taxonomy" id="3232307"/>
    <lineage>
        <taxon>Bacteria</taxon>
        <taxon>Pseudomonadati</taxon>
        <taxon>Pseudomonadota</taxon>
        <taxon>Gammaproteobacteria</taxon>
        <taxon>Vibrionales</taxon>
        <taxon>Vibrionaceae</taxon>
        <taxon>Vibrio</taxon>
    </lineage>
</organism>
<dbReference type="EMBL" id="CP162602">
    <property type="protein sequence ID" value="XDK26665.1"/>
    <property type="molecule type" value="Genomic_DNA"/>
</dbReference>
<evidence type="ECO:0000256" key="1">
    <source>
        <dbReference type="SAM" id="Phobius"/>
    </source>
</evidence>
<sequence length="148" mass="15625">MNRVIFLLIAAMCGALFAAGLVVSDMINPLKILGFLDITGDWNPRLALVIIGALAVFIPIYHGVIKSQSHSVLGEPLTCHTQGRLEWKLWLGSAVFGIGWGLIGLCPGPALTLALSLEPSIVVFIVSMAFGMGLSSKVESLLTSSSCS</sequence>
<accession>A0AB39HJ87</accession>
<feature type="transmembrane region" description="Helical" evidence="1">
    <location>
        <begin position="85"/>
        <end position="105"/>
    </location>
</feature>
<keyword evidence="1" id="KW-0472">Membrane</keyword>
<proteinExistence type="predicted"/>
<keyword evidence="1" id="KW-1133">Transmembrane helix</keyword>
<name>A0AB39HJ87_9VIBR</name>
<dbReference type="RefSeq" id="WP_306099577.1">
    <property type="nucleotide sequence ID" value="NZ_CP162602.1"/>
</dbReference>
<evidence type="ECO:0000313" key="2">
    <source>
        <dbReference type="EMBL" id="XDK26665.1"/>
    </source>
</evidence>